<dbReference type="STRING" id="1798401.A2363_02255"/>
<evidence type="ECO:0000313" key="1">
    <source>
        <dbReference type="EMBL" id="OGG35229.1"/>
    </source>
</evidence>
<sequence>MKTKEKQTLISMKREELEKVLTDAQNALAILLVNRYSKQSKNAREARVLRSKIAVISTYMRQKELTHE</sequence>
<proteinExistence type="predicted"/>
<evidence type="ECO:0008006" key="3">
    <source>
        <dbReference type="Google" id="ProtNLM"/>
    </source>
</evidence>
<dbReference type="AlphaFoldDB" id="A0A1F6BE53"/>
<dbReference type="Proteomes" id="UP000176186">
    <property type="component" value="Unassembled WGS sequence"/>
</dbReference>
<protein>
    <recommendedName>
        <fullName evidence="3">50S ribosomal protein L29</fullName>
    </recommendedName>
</protein>
<dbReference type="EMBL" id="MFKE01000016">
    <property type="protein sequence ID" value="OGG35229.1"/>
    <property type="molecule type" value="Genomic_DNA"/>
</dbReference>
<dbReference type="GO" id="GO:0006412">
    <property type="term" value="P:translation"/>
    <property type="evidence" value="ECO:0007669"/>
    <property type="project" value="InterPro"/>
</dbReference>
<dbReference type="Gene3D" id="1.10.287.310">
    <property type="match status" value="1"/>
</dbReference>
<dbReference type="SUPFAM" id="SSF46561">
    <property type="entry name" value="Ribosomal protein L29 (L29p)"/>
    <property type="match status" value="1"/>
</dbReference>
<organism evidence="1 2">
    <name type="scientific">Candidatus Gottesmanbacteria bacterium RIFOXYB1_FULL_47_11</name>
    <dbReference type="NCBI Taxonomy" id="1798401"/>
    <lineage>
        <taxon>Bacteria</taxon>
        <taxon>Candidatus Gottesmaniibacteriota</taxon>
    </lineage>
</organism>
<comment type="caution">
    <text evidence="1">The sequence shown here is derived from an EMBL/GenBank/DDBJ whole genome shotgun (WGS) entry which is preliminary data.</text>
</comment>
<evidence type="ECO:0000313" key="2">
    <source>
        <dbReference type="Proteomes" id="UP000176186"/>
    </source>
</evidence>
<dbReference type="InterPro" id="IPR036049">
    <property type="entry name" value="Ribosomal_uL29_sf"/>
</dbReference>
<gene>
    <name evidence="1" type="ORF">A2363_02255</name>
</gene>
<dbReference type="GO" id="GO:0003735">
    <property type="term" value="F:structural constituent of ribosome"/>
    <property type="evidence" value="ECO:0007669"/>
    <property type="project" value="InterPro"/>
</dbReference>
<dbReference type="GO" id="GO:0005840">
    <property type="term" value="C:ribosome"/>
    <property type="evidence" value="ECO:0007669"/>
    <property type="project" value="InterPro"/>
</dbReference>
<accession>A0A1F6BE53</accession>
<reference evidence="1 2" key="1">
    <citation type="journal article" date="2016" name="Nat. Commun.">
        <title>Thousands of microbial genomes shed light on interconnected biogeochemical processes in an aquifer system.</title>
        <authorList>
            <person name="Anantharaman K."/>
            <person name="Brown C.T."/>
            <person name="Hug L.A."/>
            <person name="Sharon I."/>
            <person name="Castelle C.J."/>
            <person name="Probst A.J."/>
            <person name="Thomas B.C."/>
            <person name="Singh A."/>
            <person name="Wilkins M.J."/>
            <person name="Karaoz U."/>
            <person name="Brodie E.L."/>
            <person name="Williams K.H."/>
            <person name="Hubbard S.S."/>
            <person name="Banfield J.F."/>
        </authorList>
    </citation>
    <scope>NUCLEOTIDE SEQUENCE [LARGE SCALE GENOMIC DNA]</scope>
</reference>
<name>A0A1F6BE53_9BACT</name>